<dbReference type="SUPFAM" id="SSF49464">
    <property type="entry name" value="Carboxypeptidase regulatory domain-like"/>
    <property type="match status" value="1"/>
</dbReference>
<evidence type="ECO:0000313" key="4">
    <source>
        <dbReference type="EMBL" id="MPM13244.1"/>
    </source>
</evidence>
<dbReference type="PROSITE" id="PS50093">
    <property type="entry name" value="PKD"/>
    <property type="match status" value="4"/>
</dbReference>
<dbReference type="PRINTS" id="PR00765">
    <property type="entry name" value="CRBOXYPTASEA"/>
</dbReference>
<dbReference type="InterPro" id="IPR008969">
    <property type="entry name" value="CarboxyPept-like_regulatory"/>
</dbReference>
<dbReference type="EMBL" id="VSSQ01002089">
    <property type="protein sequence ID" value="MPM13244.1"/>
    <property type="molecule type" value="Genomic_DNA"/>
</dbReference>
<feature type="domain" description="PKD" evidence="2">
    <location>
        <begin position="489"/>
        <end position="573"/>
    </location>
</feature>
<dbReference type="Gene3D" id="2.60.40.1120">
    <property type="entry name" value="Carboxypeptidase-like, regulatory domain"/>
    <property type="match status" value="1"/>
</dbReference>
<dbReference type="PROSITE" id="PS52035">
    <property type="entry name" value="PEPTIDASE_M14"/>
    <property type="match status" value="1"/>
</dbReference>
<dbReference type="InterPro" id="IPR000601">
    <property type="entry name" value="PKD_dom"/>
</dbReference>
<dbReference type="Pfam" id="PF18911">
    <property type="entry name" value="PKD_4"/>
    <property type="match status" value="4"/>
</dbReference>
<dbReference type="InterPro" id="IPR022409">
    <property type="entry name" value="PKD/Chitinase_dom"/>
</dbReference>
<dbReference type="PANTHER" id="PTHR11532">
    <property type="entry name" value="PROTEASE M14 CARBOXYPEPTIDASE"/>
    <property type="match status" value="1"/>
</dbReference>
<evidence type="ECO:0000259" key="3">
    <source>
        <dbReference type="PROSITE" id="PS52035"/>
    </source>
</evidence>
<dbReference type="GO" id="GO:0008270">
    <property type="term" value="F:zinc ion binding"/>
    <property type="evidence" value="ECO:0007669"/>
    <property type="project" value="InterPro"/>
</dbReference>
<dbReference type="GO" id="GO:0006518">
    <property type="term" value="P:peptide metabolic process"/>
    <property type="evidence" value="ECO:0007669"/>
    <property type="project" value="TreeGrafter"/>
</dbReference>
<feature type="domain" description="PKD" evidence="2">
    <location>
        <begin position="810"/>
        <end position="872"/>
    </location>
</feature>
<proteinExistence type="predicted"/>
<dbReference type="Gene3D" id="3.40.630.10">
    <property type="entry name" value="Zn peptidases"/>
    <property type="match status" value="1"/>
</dbReference>
<dbReference type="InterPro" id="IPR044023">
    <property type="entry name" value="Ig_7"/>
</dbReference>
<dbReference type="GO" id="GO:0005615">
    <property type="term" value="C:extracellular space"/>
    <property type="evidence" value="ECO:0007669"/>
    <property type="project" value="TreeGrafter"/>
</dbReference>
<dbReference type="InterPro" id="IPR000834">
    <property type="entry name" value="Peptidase_M14"/>
</dbReference>
<dbReference type="FunFam" id="2.60.40.10:FF:000270">
    <property type="entry name" value="Cell surface protein"/>
    <property type="match status" value="1"/>
</dbReference>
<dbReference type="Pfam" id="PF18962">
    <property type="entry name" value="Por_Secre_tail"/>
    <property type="match status" value="1"/>
</dbReference>
<dbReference type="SMART" id="SM00631">
    <property type="entry name" value="Zn_pept"/>
    <property type="match status" value="1"/>
</dbReference>
<comment type="caution">
    <text evidence="4">The sequence shown here is derived from an EMBL/GenBank/DDBJ whole genome shotgun (WGS) entry which is preliminary data.</text>
</comment>
<accession>A0A644XGK3</accession>
<dbReference type="CDD" id="cd18173">
    <property type="entry name" value="M14_CP_bacteria"/>
    <property type="match status" value="1"/>
</dbReference>
<dbReference type="Gene3D" id="2.60.40.10">
    <property type="entry name" value="Immunoglobulins"/>
    <property type="match status" value="4"/>
</dbReference>
<dbReference type="NCBIfam" id="TIGR04183">
    <property type="entry name" value="Por_Secre_tail"/>
    <property type="match status" value="1"/>
</dbReference>
<sequence>MKFRLTFLLLCLSLFTMAQSQSIDDIFDGRSEIYFRFAQSQMTSEISFQGGISIDKFEDGYVYAYASKPQFADFLTYGFTYEKLTAPSLLLPESELNMRNNIDLNSRSTLAWDYYPTYTAYISLMQQFATNYPAICKLDTIGTTVDGRLLLVVKISDNVNSEEYEPEFFYTSSMHGDETTGYVLMLHLIDYLLTNYGTITRVTNLVNNMEIYINPLANPDGTYAGGNTSVSGATRYNANGTDLNRNYPVPDGSAGDDGTYTQQIETQEFVAFIENRNFVASANFHGGIELANYPWDYTSTDHADKTWWMYVCKEYADTAQANSPAGYFEAQPSMYVGSPDYPGVVEGYSWYPAPGSRQDYSQYFAQCREVTLEVSDTKTPSASTLESYWTYNYKSMLNYMEQAQYGIKGLITDNCTGLPIEAFVTITAHDVDSSQVRSAPELGNYHRPIAPGTWNMSVSAPGYQTATATGVTTVNKTTVVRNFSLTPIAPVADFAADVTSTCSGVVQFSNTGTYPAGCTFLWNFGDGQTSTLENPQHSYTTNGTYNVQLTITACAGADSETKTSYISVNMPTAPTASGNSRCGTGSVSLTASGSGTLNWYTAATGGTLAGSGSPWSTPSLSTTTTYYVASESTTLGAAQHAGMTDNSGGGQYFSSTSAYRYMIFDVYQPIRLESVKVYVNTAGIRTIYLQNSSGVTLDSVVVTVPTGQNPYLVTLDFDIPVGTAYRLGVKTGSTNNLYIASGPSYPYTVPGVISITGNNQNQSYFYFFFDWIVKTMETCSSARVAATATINPQVAASFTNVVNGNSVDFTSTSSNAIAWSWDFGDGQTSTQENPTHVYASTGNYTVTLIATGSGSCPTDTFTQSVTITNAPNADFSATQFCAGYQTVFYDESTVATGSIVSWNWDFGDGTGTSSQQNPTYVYADSGWYSVTLIIESNIGAFDTIVQQVHILSGPTAAFSTIPAVTGQTTSFNDLSTGNGSSIISWSWSFGDGGTSVLQNPDHVYSSEGTYWVTLVVTNSCGSDTVLQQVVIITDAIEETAGNLVLFPNPVQDGFTTLQFTSPANEIFTIRIFSAEGKLIVSSVFDAKAGDNQCKIDLSELSEGMYWLELSSATAVQRIQLMK</sequence>
<dbReference type="AlphaFoldDB" id="A0A644XGK3"/>
<dbReference type="InterPro" id="IPR035986">
    <property type="entry name" value="PKD_dom_sf"/>
</dbReference>
<dbReference type="SMART" id="SM00089">
    <property type="entry name" value="PKD"/>
    <property type="match status" value="4"/>
</dbReference>
<keyword evidence="1" id="KW-0325">Glycoprotein</keyword>
<dbReference type="Pfam" id="PF00246">
    <property type="entry name" value="Peptidase_M14"/>
    <property type="match status" value="1"/>
</dbReference>
<dbReference type="InterPro" id="IPR026444">
    <property type="entry name" value="Secre_tail"/>
</dbReference>
<feature type="domain" description="PKD" evidence="2">
    <location>
        <begin position="962"/>
        <end position="1031"/>
    </location>
</feature>
<dbReference type="InterPro" id="IPR050753">
    <property type="entry name" value="Peptidase_M14_domain"/>
</dbReference>
<evidence type="ECO:0008006" key="5">
    <source>
        <dbReference type="Google" id="ProtNLM"/>
    </source>
</evidence>
<gene>
    <name evidence="4" type="ORF">SDC9_59600</name>
</gene>
<dbReference type="PANTHER" id="PTHR11532:SF57">
    <property type="entry name" value="CARBOXYPEPTIDASE D, B"/>
    <property type="match status" value="1"/>
</dbReference>
<dbReference type="SUPFAM" id="SSF49299">
    <property type="entry name" value="PKD domain"/>
    <property type="match status" value="4"/>
</dbReference>
<evidence type="ECO:0000256" key="1">
    <source>
        <dbReference type="ARBA" id="ARBA00023180"/>
    </source>
</evidence>
<protein>
    <recommendedName>
        <fullName evidence="5">PKD domain-containing protein</fullName>
    </recommendedName>
</protein>
<dbReference type="CDD" id="cd00146">
    <property type="entry name" value="PKD"/>
    <property type="match status" value="4"/>
</dbReference>
<feature type="domain" description="Peptidase M14" evidence="3">
    <location>
        <begin position="114"/>
        <end position="403"/>
    </location>
</feature>
<organism evidence="4">
    <name type="scientific">bioreactor metagenome</name>
    <dbReference type="NCBI Taxonomy" id="1076179"/>
    <lineage>
        <taxon>unclassified sequences</taxon>
        <taxon>metagenomes</taxon>
        <taxon>ecological metagenomes</taxon>
    </lineage>
</organism>
<dbReference type="SUPFAM" id="SSF53187">
    <property type="entry name" value="Zn-dependent exopeptidases"/>
    <property type="match status" value="1"/>
</dbReference>
<dbReference type="Pfam" id="PF13620">
    <property type="entry name" value="CarboxypepD_reg"/>
    <property type="match status" value="1"/>
</dbReference>
<dbReference type="Pfam" id="PF19081">
    <property type="entry name" value="Ig_7"/>
    <property type="match status" value="1"/>
</dbReference>
<evidence type="ECO:0000259" key="2">
    <source>
        <dbReference type="PROSITE" id="PS50093"/>
    </source>
</evidence>
<feature type="domain" description="PKD" evidence="2">
    <location>
        <begin position="896"/>
        <end position="950"/>
    </location>
</feature>
<reference evidence="4" key="1">
    <citation type="submission" date="2019-08" db="EMBL/GenBank/DDBJ databases">
        <authorList>
            <person name="Kucharzyk K."/>
            <person name="Murdoch R.W."/>
            <person name="Higgins S."/>
            <person name="Loffler F."/>
        </authorList>
    </citation>
    <scope>NUCLEOTIDE SEQUENCE</scope>
</reference>
<dbReference type="InterPro" id="IPR013783">
    <property type="entry name" value="Ig-like_fold"/>
</dbReference>
<dbReference type="GO" id="GO:0016485">
    <property type="term" value="P:protein processing"/>
    <property type="evidence" value="ECO:0007669"/>
    <property type="project" value="TreeGrafter"/>
</dbReference>
<name>A0A644XGK3_9ZZZZ</name>
<dbReference type="GO" id="GO:0004181">
    <property type="term" value="F:metallocarboxypeptidase activity"/>
    <property type="evidence" value="ECO:0007669"/>
    <property type="project" value="InterPro"/>
</dbReference>